<evidence type="ECO:0000313" key="2">
    <source>
        <dbReference type="EMBL" id="PAV05746.1"/>
    </source>
</evidence>
<keyword evidence="3" id="KW-1185">Reference proteome</keyword>
<evidence type="ECO:0000313" key="3">
    <source>
        <dbReference type="Proteomes" id="UP000217784"/>
    </source>
</evidence>
<comment type="caution">
    <text evidence="2">The sequence shown here is derived from an EMBL/GenBank/DDBJ whole genome shotgun (WGS) entry which is preliminary data.</text>
</comment>
<feature type="compositionally biased region" description="Polar residues" evidence="1">
    <location>
        <begin position="498"/>
        <end position="514"/>
    </location>
</feature>
<feature type="region of interest" description="Disordered" evidence="1">
    <location>
        <begin position="476"/>
        <end position="514"/>
    </location>
</feature>
<protein>
    <recommendedName>
        <fullName evidence="4">Portal protein</fullName>
    </recommendedName>
</protein>
<dbReference type="EMBL" id="LMVM01000002">
    <property type="protein sequence ID" value="PAV05746.1"/>
    <property type="molecule type" value="Genomic_DNA"/>
</dbReference>
<accession>A0A2A2H8V5</accession>
<dbReference type="OrthoDB" id="387095at2157"/>
<evidence type="ECO:0008006" key="4">
    <source>
        <dbReference type="Google" id="ProtNLM"/>
    </source>
</evidence>
<evidence type="ECO:0000256" key="1">
    <source>
        <dbReference type="SAM" id="MobiDB-lite"/>
    </source>
</evidence>
<sequence>MFMIQGQTVNKEVEMIKSTLDNTANAKLQIATGSDKKDTSTKQKYLTPPIKPLLASYYFDKNLMLARSCNILAEDLILGNVININIKDESDENEESTDIDISNIINSIEKSQLEISYMCGDYELTGAGCCKILKFEEQDEFRLIQLPMESLQVIKVVDEKLQSTPIYLIEQSMGITDKTYYKIVGETYPEEYISYDGKELGLAWWIGGDNFYKFFKKPVWLQSIESMNSQIALESLDTEKINSGNNVNGVLFFNKQGALPISTFPQTTEGETEDTDPTYAQLKAIAEMSGAQTIASELKSAGIGTAVLYEETRDAMSMNYVKISDDNYSYLQDKAKGADQKIISSFGIPRERYMINDIKESMNSQKTAAFWEIYTKSLNAKQLIYEDGLLEVISECYPTLEHELDIDIEVPMFSELVNAKISVFTDLFMKGLITLKQTIILLSKYVSDLNVEDYDFSNPIYDMRFFQGKPLDDYGLTGELTPEQQEEYDSATGLMPVTESTDGGNPVLSPQSID</sequence>
<organism evidence="2 3">
    <name type="scientific">Methanobacterium bryantii</name>
    <dbReference type="NCBI Taxonomy" id="2161"/>
    <lineage>
        <taxon>Archaea</taxon>
        <taxon>Methanobacteriati</taxon>
        <taxon>Methanobacteriota</taxon>
        <taxon>Methanomada group</taxon>
        <taxon>Methanobacteria</taxon>
        <taxon>Methanobacteriales</taxon>
        <taxon>Methanobacteriaceae</taxon>
        <taxon>Methanobacterium</taxon>
    </lineage>
</organism>
<reference evidence="2 3" key="1">
    <citation type="journal article" date="2017" name="BMC Genomics">
        <title>Genomic analysis of methanogenic archaea reveals a shift towards energy conservation.</title>
        <authorList>
            <person name="Gilmore S.P."/>
            <person name="Henske J.K."/>
            <person name="Sexton J.A."/>
            <person name="Solomon K.V."/>
            <person name="Seppala S."/>
            <person name="Yoo J.I."/>
            <person name="Huyett L.M."/>
            <person name="Pressman A."/>
            <person name="Cogan J.Z."/>
            <person name="Kivenson V."/>
            <person name="Peng X."/>
            <person name="Tan Y."/>
            <person name="Valentine D.L."/>
            <person name="O'Malley M.A."/>
        </authorList>
    </citation>
    <scope>NUCLEOTIDE SEQUENCE [LARGE SCALE GENOMIC DNA]</scope>
    <source>
        <strain evidence="2 3">M.o.H.</strain>
    </source>
</reference>
<gene>
    <name evidence="2" type="ORF">ASJ80_08415</name>
</gene>
<name>A0A2A2H8V5_METBR</name>
<dbReference type="RefSeq" id="WP_069583092.1">
    <property type="nucleotide sequence ID" value="NZ_LMVM01000002.1"/>
</dbReference>
<proteinExistence type="predicted"/>
<dbReference type="Proteomes" id="UP000217784">
    <property type="component" value="Unassembled WGS sequence"/>
</dbReference>
<dbReference type="AlphaFoldDB" id="A0A2A2H8V5"/>